<sequence>MAEKGTAMHEFMQYADYLSAEHDLENEISLLKEQQFISPAAADSLNREKLGDFFSGELFGRMKSCEKLLREQRFII</sequence>
<gene>
    <name evidence="1" type="ORF">Q3982_08920</name>
</gene>
<proteinExistence type="predicted"/>
<name>A0AA43RL34_9ACTN</name>
<protein>
    <submittedName>
        <fullName evidence="1">Uncharacterized protein</fullName>
    </submittedName>
</protein>
<keyword evidence="2" id="KW-1185">Reference proteome</keyword>
<dbReference type="InterPro" id="IPR011604">
    <property type="entry name" value="PDDEXK-like_dom_sf"/>
</dbReference>
<reference evidence="1" key="1">
    <citation type="submission" date="2023-07" db="EMBL/GenBank/DDBJ databases">
        <title>Between Cages and Wild: Unraveling the Impact of Captivity on Animal Microbiomes and Antimicrobial Resistance.</title>
        <authorList>
            <person name="Schmartz G.P."/>
            <person name="Rehner J."/>
            <person name="Schuff M.J."/>
            <person name="Becker S.L."/>
            <person name="Kravczyk M."/>
            <person name="Gurevich A."/>
            <person name="Francke R."/>
            <person name="Mueller R."/>
            <person name="Keller V."/>
            <person name="Keller A."/>
        </authorList>
    </citation>
    <scope>NUCLEOTIDE SEQUENCE</scope>
    <source>
        <strain evidence="1">S12M_St_49</strain>
    </source>
</reference>
<dbReference type="AlphaFoldDB" id="A0AA43RL34"/>
<evidence type="ECO:0000313" key="1">
    <source>
        <dbReference type="EMBL" id="MDO4842781.1"/>
    </source>
</evidence>
<dbReference type="Proteomes" id="UP001168575">
    <property type="component" value="Unassembled WGS sequence"/>
</dbReference>
<dbReference type="Gene3D" id="3.90.320.10">
    <property type="match status" value="1"/>
</dbReference>
<organism evidence="1 2">
    <name type="scientific">Phoenicibacter congonensis</name>
    <dbReference type="NCBI Taxonomy" id="1944646"/>
    <lineage>
        <taxon>Bacteria</taxon>
        <taxon>Bacillati</taxon>
        <taxon>Actinomycetota</taxon>
        <taxon>Coriobacteriia</taxon>
        <taxon>Eggerthellales</taxon>
        <taxon>Eggerthellaceae</taxon>
        <taxon>Phoenicibacter</taxon>
    </lineage>
</organism>
<feature type="non-terminal residue" evidence="1">
    <location>
        <position position="76"/>
    </location>
</feature>
<accession>A0AA43RL34</accession>
<evidence type="ECO:0000313" key="2">
    <source>
        <dbReference type="Proteomes" id="UP001168575"/>
    </source>
</evidence>
<dbReference type="EMBL" id="JAUMVS010000306">
    <property type="protein sequence ID" value="MDO4842781.1"/>
    <property type="molecule type" value="Genomic_DNA"/>
</dbReference>
<comment type="caution">
    <text evidence="1">The sequence shown here is derived from an EMBL/GenBank/DDBJ whole genome shotgun (WGS) entry which is preliminary data.</text>
</comment>